<evidence type="ECO:0000313" key="1">
    <source>
        <dbReference type="EMBL" id="KNF09619.1"/>
    </source>
</evidence>
<protein>
    <recommendedName>
        <fullName evidence="3">DUF2877 domain-containing protein</fullName>
    </recommendedName>
</protein>
<dbReference type="AlphaFoldDB" id="A0A0L0WDR7"/>
<dbReference type="RefSeq" id="WP_050354016.1">
    <property type="nucleotide sequence ID" value="NZ_LGSS01000002.1"/>
</dbReference>
<dbReference type="Proteomes" id="UP000037267">
    <property type="component" value="Unassembled WGS sequence"/>
</dbReference>
<reference evidence="2" key="1">
    <citation type="submission" date="2015-07" db="EMBL/GenBank/DDBJ databases">
        <title>Draft genome sequence of the purine-degrading Gottschalkia purinilyticum DSM 1384 (formerly Clostridium purinilyticum).</title>
        <authorList>
            <person name="Poehlein A."/>
            <person name="Schiel-Bengelsdorf B."/>
            <person name="Bengelsdorf F.R."/>
            <person name="Daniel R."/>
            <person name="Duerre P."/>
        </authorList>
    </citation>
    <scope>NUCLEOTIDE SEQUENCE [LARGE SCALE GENOMIC DNA]</scope>
    <source>
        <strain evidence="2">DSM 1384</strain>
    </source>
</reference>
<name>A0A0L0WDR7_GOTPU</name>
<dbReference type="Pfam" id="PF11392">
    <property type="entry name" value="AllH"/>
    <property type="match status" value="1"/>
</dbReference>
<sequence>MQATYICSQLKDKIEEKGTLNGYISSVYRGIFTVVTEDEDLIYFLGSHKYIAPMSIVINDVSNFQDLNLLYNTKVTFTNKEIVLESAGLSIDLDGAEVWNPRPLLLSSESSERTIMNNLLILEEGIFNYGKHEGIAPLMFSIGDYIDEFKSLSNIKIHNNLYSSFIFNKVMDFLSKIVINDINNISMDTKEIIGFGPGMTPSSDDFLCGFMTTLVYMGIHYNLNMSRIYNLNREIIRDMEFDIEQISHSMLMHSSNGMTQEIIKKIIKDIIYSEDKEELLESIKDVVGFGDISGTDILCGIYIGFRTMVNNNIRKFFT</sequence>
<organism evidence="1 2">
    <name type="scientific">Gottschalkia purinilytica</name>
    <name type="common">Clostridium purinilyticum</name>
    <dbReference type="NCBI Taxonomy" id="1503"/>
    <lineage>
        <taxon>Bacteria</taxon>
        <taxon>Bacillati</taxon>
        <taxon>Bacillota</taxon>
        <taxon>Tissierellia</taxon>
        <taxon>Tissierellales</taxon>
        <taxon>Gottschalkiaceae</taxon>
        <taxon>Gottschalkia</taxon>
    </lineage>
</organism>
<dbReference type="OrthoDB" id="4933449at2"/>
<gene>
    <name evidence="1" type="ORF">CLPU_2c00700</name>
</gene>
<dbReference type="STRING" id="1503.CLPU_2c00700"/>
<dbReference type="InterPro" id="IPR021530">
    <property type="entry name" value="AllH-like"/>
</dbReference>
<accession>A0A0L0WDR7</accession>
<evidence type="ECO:0000313" key="2">
    <source>
        <dbReference type="Proteomes" id="UP000037267"/>
    </source>
</evidence>
<keyword evidence="2" id="KW-1185">Reference proteome</keyword>
<evidence type="ECO:0008006" key="3">
    <source>
        <dbReference type="Google" id="ProtNLM"/>
    </source>
</evidence>
<comment type="caution">
    <text evidence="1">The sequence shown here is derived from an EMBL/GenBank/DDBJ whole genome shotgun (WGS) entry which is preliminary data.</text>
</comment>
<proteinExistence type="predicted"/>
<dbReference type="EMBL" id="LGSS01000002">
    <property type="protein sequence ID" value="KNF09619.1"/>
    <property type="molecule type" value="Genomic_DNA"/>
</dbReference>